<feature type="transmembrane region" description="Helical" evidence="7">
    <location>
        <begin position="196"/>
        <end position="221"/>
    </location>
</feature>
<evidence type="ECO:0000256" key="6">
    <source>
        <dbReference type="SAM" id="MobiDB-lite"/>
    </source>
</evidence>
<keyword evidence="3 7" id="KW-1133">Transmembrane helix</keyword>
<comment type="caution">
    <text evidence="9">The sequence shown here is derived from an EMBL/GenBank/DDBJ whole genome shotgun (WGS) entry which is preliminary data.</text>
</comment>
<feature type="domain" description="Rhodopsin" evidence="8">
    <location>
        <begin position="54"/>
        <end position="296"/>
    </location>
</feature>
<keyword evidence="2 7" id="KW-0812">Transmembrane</keyword>
<dbReference type="Proteomes" id="UP001281003">
    <property type="component" value="Unassembled WGS sequence"/>
</dbReference>
<keyword evidence="4 7" id="KW-0472">Membrane</keyword>
<feature type="transmembrane region" description="Helical" evidence="7">
    <location>
        <begin position="266"/>
        <end position="288"/>
    </location>
</feature>
<feature type="region of interest" description="Disordered" evidence="6">
    <location>
        <begin position="346"/>
        <end position="375"/>
    </location>
</feature>
<feature type="transmembrane region" description="Helical" evidence="7">
    <location>
        <begin position="36"/>
        <end position="58"/>
    </location>
</feature>
<evidence type="ECO:0000313" key="10">
    <source>
        <dbReference type="Proteomes" id="UP001281003"/>
    </source>
</evidence>
<evidence type="ECO:0000256" key="1">
    <source>
        <dbReference type="ARBA" id="ARBA00004141"/>
    </source>
</evidence>
<keyword evidence="10" id="KW-1185">Reference proteome</keyword>
<dbReference type="InterPro" id="IPR049326">
    <property type="entry name" value="Rhodopsin_dom_fungi"/>
</dbReference>
<evidence type="ECO:0000256" key="3">
    <source>
        <dbReference type="ARBA" id="ARBA00022989"/>
    </source>
</evidence>
<dbReference type="PANTHER" id="PTHR33048">
    <property type="entry name" value="PTH11-LIKE INTEGRAL MEMBRANE PROTEIN (AFU_ORTHOLOGUE AFUA_5G11245)"/>
    <property type="match status" value="1"/>
</dbReference>
<proteinExistence type="inferred from homology"/>
<evidence type="ECO:0000256" key="4">
    <source>
        <dbReference type="ARBA" id="ARBA00023136"/>
    </source>
</evidence>
<dbReference type="EMBL" id="JAUTDP010000016">
    <property type="protein sequence ID" value="KAK3388284.1"/>
    <property type="molecule type" value="Genomic_DNA"/>
</dbReference>
<evidence type="ECO:0000259" key="8">
    <source>
        <dbReference type="Pfam" id="PF20684"/>
    </source>
</evidence>
<evidence type="ECO:0000256" key="7">
    <source>
        <dbReference type="SAM" id="Phobius"/>
    </source>
</evidence>
<feature type="transmembrane region" description="Helical" evidence="7">
    <location>
        <begin position="233"/>
        <end position="254"/>
    </location>
</feature>
<reference evidence="9" key="2">
    <citation type="submission" date="2023-07" db="EMBL/GenBank/DDBJ databases">
        <authorList>
            <consortium name="Lawrence Berkeley National Laboratory"/>
            <person name="Haridas S."/>
            <person name="Hensen N."/>
            <person name="Bonometti L."/>
            <person name="Westerberg I."/>
            <person name="Brannstrom I.O."/>
            <person name="Guillou S."/>
            <person name="Cros-Aarteil S."/>
            <person name="Calhoun S."/>
            <person name="Kuo A."/>
            <person name="Mondo S."/>
            <person name="Pangilinan J."/>
            <person name="Riley R."/>
            <person name="LaButti K."/>
            <person name="Andreopoulos B."/>
            <person name="Lipzen A."/>
            <person name="Chen C."/>
            <person name="Yanf M."/>
            <person name="Daum C."/>
            <person name="Ng V."/>
            <person name="Clum A."/>
            <person name="Steindorff A."/>
            <person name="Ohm R."/>
            <person name="Martin F."/>
            <person name="Silar P."/>
            <person name="Natvig D."/>
            <person name="Lalanne C."/>
            <person name="Gautier V."/>
            <person name="Ament-velasquez S.L."/>
            <person name="Kruys A."/>
            <person name="Hutchinson M.I."/>
            <person name="Powell A.J."/>
            <person name="Barry K."/>
            <person name="Miller A.N."/>
            <person name="Grigoriev I.V."/>
            <person name="Debuchy R."/>
            <person name="Gladieux P."/>
            <person name="Thoren M.H."/>
            <person name="Johannesson H."/>
        </authorList>
    </citation>
    <scope>NUCLEOTIDE SEQUENCE</scope>
    <source>
        <strain evidence="9">FGSC 1904</strain>
    </source>
</reference>
<dbReference type="PANTHER" id="PTHR33048:SF131">
    <property type="entry name" value="INTEGRAL MEMBRANE PROTEIN"/>
    <property type="match status" value="1"/>
</dbReference>
<feature type="transmembrane region" description="Helical" evidence="7">
    <location>
        <begin position="153"/>
        <end position="176"/>
    </location>
</feature>
<dbReference type="InterPro" id="IPR052337">
    <property type="entry name" value="SAT4-like"/>
</dbReference>
<feature type="transmembrane region" description="Helical" evidence="7">
    <location>
        <begin position="70"/>
        <end position="89"/>
    </location>
</feature>
<accession>A0AAE0U2L8</accession>
<reference evidence="9" key="1">
    <citation type="journal article" date="2023" name="Mol. Phylogenet. Evol.">
        <title>Genome-scale phylogeny and comparative genomics of the fungal order Sordariales.</title>
        <authorList>
            <person name="Hensen N."/>
            <person name="Bonometti L."/>
            <person name="Westerberg I."/>
            <person name="Brannstrom I.O."/>
            <person name="Guillou S."/>
            <person name="Cros-Aarteil S."/>
            <person name="Calhoun S."/>
            <person name="Haridas S."/>
            <person name="Kuo A."/>
            <person name="Mondo S."/>
            <person name="Pangilinan J."/>
            <person name="Riley R."/>
            <person name="LaButti K."/>
            <person name="Andreopoulos B."/>
            <person name="Lipzen A."/>
            <person name="Chen C."/>
            <person name="Yan M."/>
            <person name="Daum C."/>
            <person name="Ng V."/>
            <person name="Clum A."/>
            <person name="Steindorff A."/>
            <person name="Ohm R.A."/>
            <person name="Martin F."/>
            <person name="Silar P."/>
            <person name="Natvig D.O."/>
            <person name="Lalanne C."/>
            <person name="Gautier V."/>
            <person name="Ament-Velasquez S.L."/>
            <person name="Kruys A."/>
            <person name="Hutchinson M.I."/>
            <person name="Powell A.J."/>
            <person name="Barry K."/>
            <person name="Miller A.N."/>
            <person name="Grigoriev I.V."/>
            <person name="Debuchy R."/>
            <person name="Gladieux P."/>
            <person name="Hiltunen Thoren M."/>
            <person name="Johannesson H."/>
        </authorList>
    </citation>
    <scope>NUCLEOTIDE SEQUENCE</scope>
    <source>
        <strain evidence="9">FGSC 1904</strain>
    </source>
</reference>
<evidence type="ECO:0000256" key="2">
    <source>
        <dbReference type="ARBA" id="ARBA00022692"/>
    </source>
</evidence>
<organism evidence="9 10">
    <name type="scientific">Sordaria brevicollis</name>
    <dbReference type="NCBI Taxonomy" id="83679"/>
    <lineage>
        <taxon>Eukaryota</taxon>
        <taxon>Fungi</taxon>
        <taxon>Dikarya</taxon>
        <taxon>Ascomycota</taxon>
        <taxon>Pezizomycotina</taxon>
        <taxon>Sordariomycetes</taxon>
        <taxon>Sordariomycetidae</taxon>
        <taxon>Sordariales</taxon>
        <taxon>Sordariaceae</taxon>
        <taxon>Sordaria</taxon>
    </lineage>
</organism>
<gene>
    <name evidence="9" type="ORF">B0T20DRAFT_448497</name>
</gene>
<comment type="similarity">
    <text evidence="5">Belongs to the SAT4 family.</text>
</comment>
<dbReference type="Pfam" id="PF20684">
    <property type="entry name" value="Fung_rhodopsin"/>
    <property type="match status" value="1"/>
</dbReference>
<name>A0AAE0U2L8_SORBR</name>
<evidence type="ECO:0000313" key="9">
    <source>
        <dbReference type="EMBL" id="KAK3388284.1"/>
    </source>
</evidence>
<protein>
    <recommendedName>
        <fullName evidence="8">Rhodopsin domain-containing protein</fullName>
    </recommendedName>
</protein>
<comment type="subcellular location">
    <subcellularLocation>
        <location evidence="1">Membrane</location>
        <topology evidence="1">Multi-pass membrane protein</topology>
    </subcellularLocation>
</comment>
<evidence type="ECO:0000256" key="5">
    <source>
        <dbReference type="ARBA" id="ARBA00038359"/>
    </source>
</evidence>
<dbReference type="AlphaFoldDB" id="A0AAE0U2L8"/>
<dbReference type="GO" id="GO:0016020">
    <property type="term" value="C:membrane"/>
    <property type="evidence" value="ECO:0007669"/>
    <property type="project" value="UniProtKB-SubCell"/>
</dbReference>
<sequence>MPALHPLISRQAERPSFSPDVLAGYDLSDKSTQKPMIWQINLALIVLVGVVVSLRIICRAYITRRLFVDDYLIILAGLFTLVSSSMALAATRYGLGEHIWNLPMPLDNILYMLTECVKHMYVAHVFYAAAGAFTKLSILTSYLRIFSGKVLRWILYGTAVVVSIMGVCAIFATIFQCVPLKAAWDYTILDSKCFPFVAFLYANAGVNVAIDFVLVAAPLPYFWSLSIPLRQRLMICVLFGVGFIGFAASIIRIVSLSDVKGIDVTYYLVSPLNWTIIECSLGIICVSVPPMRPLLAKLAPPCFSTYISEGDPASKVYPGSQQRTQQGEVHRVMGLQLEEIEMAARREREMQSSTGELLASVDEPGTPKPAQRESV</sequence>